<dbReference type="InterPro" id="IPR036397">
    <property type="entry name" value="RNaseH_sf"/>
</dbReference>
<evidence type="ECO:0000313" key="8">
    <source>
        <dbReference type="Proteomes" id="UP001143362"/>
    </source>
</evidence>
<feature type="site" description="Important for substrate binding and specificity" evidence="5">
    <location>
        <position position="140"/>
    </location>
</feature>
<feature type="binding site" evidence="5">
    <location>
        <position position="175"/>
    </location>
    <ligand>
        <name>Mg(2+)</name>
        <dbReference type="ChEBI" id="CHEBI:18420"/>
        <label>2</label>
        <note>catalytic</note>
    </ligand>
</feature>
<reference evidence="7" key="1">
    <citation type="submission" date="2019-02" db="EMBL/GenBank/DDBJ databases">
        <authorList>
            <person name="Li S.-H."/>
        </authorList>
    </citation>
    <scope>NUCLEOTIDE SEQUENCE</scope>
    <source>
        <strain evidence="7">IMCC14734</strain>
    </source>
</reference>
<gene>
    <name evidence="5" type="primary">rnt</name>
    <name evidence="7" type="ORF">EYC98_19740</name>
</gene>
<feature type="domain" description="Exonuclease" evidence="6">
    <location>
        <begin position="12"/>
        <end position="197"/>
    </location>
</feature>
<proteinExistence type="inferred from homology"/>
<comment type="cofactor">
    <cofactor evidence="5">
        <name>Mg(2+)</name>
        <dbReference type="ChEBI" id="CHEBI:18420"/>
    </cofactor>
    <text evidence="5">Binds two Mg(2+) per subunit. The active form of the enzyme binds two Mg(2+) ions in its active site. The first Mg(2+) forms only one salt bridge with the protein.</text>
</comment>
<dbReference type="InterPro" id="IPR012337">
    <property type="entry name" value="RNaseH-like_sf"/>
</dbReference>
<organism evidence="7 8">
    <name type="scientific">Candidatus Litorirhabdus singularis</name>
    <dbReference type="NCBI Taxonomy" id="2518993"/>
    <lineage>
        <taxon>Bacteria</taxon>
        <taxon>Pseudomonadati</taxon>
        <taxon>Pseudomonadota</taxon>
        <taxon>Gammaproteobacteria</taxon>
        <taxon>Cellvibrionales</taxon>
        <taxon>Halieaceae</taxon>
        <taxon>Candidatus Litorirhabdus</taxon>
    </lineage>
</organism>
<evidence type="ECO:0000313" key="7">
    <source>
        <dbReference type="EMBL" id="MCX2983100.1"/>
    </source>
</evidence>
<evidence type="ECO:0000256" key="2">
    <source>
        <dbReference type="ARBA" id="ARBA00022722"/>
    </source>
</evidence>
<keyword evidence="4 5" id="KW-0269">Exonuclease</keyword>
<dbReference type="CDD" id="cd06134">
    <property type="entry name" value="RNaseT"/>
    <property type="match status" value="1"/>
</dbReference>
<dbReference type="Proteomes" id="UP001143362">
    <property type="component" value="Unassembled WGS sequence"/>
</dbReference>
<keyword evidence="5" id="KW-0479">Metal-binding</keyword>
<comment type="subunit">
    <text evidence="5">Homodimer.</text>
</comment>
<dbReference type="HAMAP" id="MF_00157">
    <property type="entry name" value="RNase_T"/>
    <property type="match status" value="1"/>
</dbReference>
<comment type="function">
    <text evidence="5">Trims short 3' overhangs of a variety of RNA species, leaving a one or two nucleotide 3' overhang. Responsible for the end-turnover of tRNA: specifically removes the terminal AMP residue from uncharged tRNA (tRNA-C-C-A). Also appears to be involved in tRNA biosynthesis.</text>
</comment>
<dbReference type="PANTHER" id="PTHR30231">
    <property type="entry name" value="DNA POLYMERASE III SUBUNIT EPSILON"/>
    <property type="match status" value="1"/>
</dbReference>
<keyword evidence="3 5" id="KW-0378">Hydrolase</keyword>
<dbReference type="RefSeq" id="WP_279247130.1">
    <property type="nucleotide sequence ID" value="NZ_SHNN01000005.1"/>
</dbReference>
<feature type="binding site" evidence="5">
    <location>
        <position position="17"/>
    </location>
    <ligand>
        <name>Mg(2+)</name>
        <dbReference type="ChEBI" id="CHEBI:18420"/>
        <label>2</label>
        <note>catalytic</note>
    </ligand>
</feature>
<dbReference type="EMBL" id="SHNN01000005">
    <property type="protein sequence ID" value="MCX2983100.1"/>
    <property type="molecule type" value="Genomic_DNA"/>
</dbReference>
<dbReference type="InterPro" id="IPR013520">
    <property type="entry name" value="Ribonucl_H"/>
</dbReference>
<feature type="binding site" evidence="5">
    <location>
        <position position="19"/>
    </location>
    <ligand>
        <name>Mg(2+)</name>
        <dbReference type="ChEBI" id="CHEBI:18420"/>
        <label>2</label>
        <note>catalytic</note>
    </ligand>
</feature>
<evidence type="ECO:0000256" key="3">
    <source>
        <dbReference type="ARBA" id="ARBA00022801"/>
    </source>
</evidence>
<dbReference type="NCBIfam" id="TIGR01298">
    <property type="entry name" value="RNaseT"/>
    <property type="match status" value="1"/>
</dbReference>
<feature type="binding site" evidence="5">
    <location>
        <position position="17"/>
    </location>
    <ligand>
        <name>Mg(2+)</name>
        <dbReference type="ChEBI" id="CHEBI:18420"/>
        <label>1</label>
        <note>catalytic</note>
    </ligand>
</feature>
<evidence type="ECO:0000256" key="4">
    <source>
        <dbReference type="ARBA" id="ARBA00022839"/>
    </source>
</evidence>
<protein>
    <recommendedName>
        <fullName evidence="5">Ribonuclease T</fullName>
        <ecNumber evidence="5">3.1.13.-</ecNumber>
    </recommendedName>
    <alternativeName>
        <fullName evidence="5">Exoribonuclease T</fullName>
        <shortName evidence="5">RNase T</shortName>
    </alternativeName>
</protein>
<keyword evidence="2 5" id="KW-0540">Nuclease</keyword>
<feature type="site" description="Important for substrate binding and specificity" evidence="5">
    <location>
        <position position="118"/>
    </location>
</feature>
<dbReference type="Pfam" id="PF00929">
    <property type="entry name" value="RNase_T"/>
    <property type="match status" value="1"/>
</dbReference>
<feature type="binding site" evidence="5">
    <location>
        <position position="180"/>
    </location>
    <ligand>
        <name>Mg(2+)</name>
        <dbReference type="ChEBI" id="CHEBI:18420"/>
        <label>2</label>
        <note>catalytic</note>
    </ligand>
</feature>
<accession>A0ABT3TLE8</accession>
<feature type="site" description="Important for substrate binding and specificity" evidence="5">
    <location>
        <position position="71"/>
    </location>
</feature>
<feature type="site" description="Important for substrate binding and specificity" evidence="5">
    <location>
        <position position="23"/>
    </location>
</feature>
<keyword evidence="8" id="KW-1185">Reference proteome</keyword>
<sequence>MSRIRDRFRGFLPIVIDVETGGFNASTDAVLEIAGTVMRMDSSGQMDIHSSHSYNVAPFEGANIEQSALDFTGIDPYHPFREAMHEKDALAELFSVIRRELKEQECTRAILVGHNAHFDAGFINAAVERCSIKRNPFHPFSFFDTATLAGLAFGQTVLAKACEQAHIEFDNNEAHAAEYDANKTAELFCTIVNRWKDLGGWMPAID</sequence>
<dbReference type="SUPFAM" id="SSF53098">
    <property type="entry name" value="Ribonuclease H-like"/>
    <property type="match status" value="1"/>
</dbReference>
<name>A0ABT3TLE8_9GAMM</name>
<comment type="caution">
    <text evidence="7">The sequence shown here is derived from an EMBL/GenBank/DDBJ whole genome shotgun (WGS) entry which is preliminary data.</text>
</comment>
<comment type="similarity">
    <text evidence="5">Belongs to the RNase T family.</text>
</comment>
<dbReference type="InterPro" id="IPR005987">
    <property type="entry name" value="RNase_T"/>
</dbReference>
<dbReference type="EC" id="3.1.13.-" evidence="5"/>
<feature type="active site" description="Proton donor/acceptor" evidence="5">
    <location>
        <position position="175"/>
    </location>
</feature>
<evidence type="ECO:0000256" key="1">
    <source>
        <dbReference type="ARBA" id="ARBA00022694"/>
    </source>
</evidence>
<evidence type="ECO:0000256" key="5">
    <source>
        <dbReference type="HAMAP-Rule" id="MF_00157"/>
    </source>
</evidence>
<evidence type="ECO:0000259" key="6">
    <source>
        <dbReference type="SMART" id="SM00479"/>
    </source>
</evidence>
<keyword evidence="1 5" id="KW-0819">tRNA processing</keyword>
<dbReference type="SMART" id="SM00479">
    <property type="entry name" value="EXOIII"/>
    <property type="match status" value="1"/>
</dbReference>
<keyword evidence="5" id="KW-0460">Magnesium</keyword>
<dbReference type="PANTHER" id="PTHR30231:SF2">
    <property type="entry name" value="RIBONUCLEASE T"/>
    <property type="match status" value="1"/>
</dbReference>
<dbReference type="Gene3D" id="3.30.420.10">
    <property type="entry name" value="Ribonuclease H-like superfamily/Ribonuclease H"/>
    <property type="match status" value="1"/>
</dbReference>